<dbReference type="InterPro" id="IPR014729">
    <property type="entry name" value="Rossmann-like_a/b/a_fold"/>
</dbReference>
<dbReference type="EMBL" id="CP022433">
    <property type="protein sequence ID" value="ASN22819.1"/>
    <property type="molecule type" value="Genomic_DNA"/>
</dbReference>
<dbReference type="InterPro" id="IPR020719">
    <property type="entry name" value="RNA3'_term_phos_cycl-like_CS"/>
</dbReference>
<keyword evidence="4" id="KW-1185">Reference proteome</keyword>
<dbReference type="SUPFAM" id="SSF52402">
    <property type="entry name" value="Adenine nucleotide alpha hydrolases-like"/>
    <property type="match status" value="2"/>
</dbReference>
<organism evidence="3 4">
    <name type="scientific">Streptomyces pluripotens</name>
    <dbReference type="NCBI Taxonomy" id="1355015"/>
    <lineage>
        <taxon>Bacteria</taxon>
        <taxon>Bacillati</taxon>
        <taxon>Actinomycetota</taxon>
        <taxon>Actinomycetes</taxon>
        <taxon>Kitasatosporales</taxon>
        <taxon>Streptomycetaceae</taxon>
        <taxon>Streptomyces</taxon>
    </lineage>
</organism>
<dbReference type="PROSITE" id="PS01287">
    <property type="entry name" value="RTC"/>
    <property type="match status" value="1"/>
</dbReference>
<dbReference type="PANTHER" id="PTHR46268">
    <property type="entry name" value="STRESS RESPONSE PROTEIN NHAX"/>
    <property type="match status" value="1"/>
</dbReference>
<evidence type="ECO:0000259" key="2">
    <source>
        <dbReference type="Pfam" id="PF00582"/>
    </source>
</evidence>
<feature type="domain" description="UspA" evidence="2">
    <location>
        <begin position="3"/>
        <end position="137"/>
    </location>
</feature>
<dbReference type="PANTHER" id="PTHR46268:SF6">
    <property type="entry name" value="UNIVERSAL STRESS PROTEIN UP12"/>
    <property type="match status" value="1"/>
</dbReference>
<sequence length="280" mass="29260">MPGRIAVGVDGSEESTAAVDWAADEAALRGAQLRLLNASLWQEHALVAVQPARDVLAERARNLLDAMTDRARTRHSGILISSEEVEDAPETLLVSASADADLVVLGSHGFGTGVGFTAGSVGQEVAAKAHSPVVLVRGVKPAGGGRVVVGLDVRSPGEELLEFAFDFAARHSVPVHVVHTWHLTALHHPMHPHGEGSKAAEAGQAALSEAVRPYRERFPQVEVEEEATAGRAADRLVEATAGAAIAVVGRRRNARGSHLGPVTHAVIHHAGCPVAVVPHT</sequence>
<comment type="similarity">
    <text evidence="1">Belongs to the universal stress protein A family.</text>
</comment>
<dbReference type="RefSeq" id="WP_039657328.1">
    <property type="nucleotide sequence ID" value="NZ_CP022433.1"/>
</dbReference>
<gene>
    <name evidence="3" type="ORF">LK07_00890</name>
</gene>
<dbReference type="InterPro" id="IPR006015">
    <property type="entry name" value="Universal_stress_UspA"/>
</dbReference>
<evidence type="ECO:0000313" key="3">
    <source>
        <dbReference type="EMBL" id="ASN22819.1"/>
    </source>
</evidence>
<reference evidence="3 4" key="1">
    <citation type="submission" date="2017-07" db="EMBL/GenBank/DDBJ databases">
        <title>Genome sequence of Streptomyces pluripotens MUSC 137T.</title>
        <authorList>
            <person name="Ser H.-L."/>
            <person name="Lee L.-H."/>
        </authorList>
    </citation>
    <scope>NUCLEOTIDE SEQUENCE [LARGE SCALE GENOMIC DNA]</scope>
    <source>
        <strain evidence="3 4">MUSC 137</strain>
    </source>
</reference>
<dbReference type="Gene3D" id="3.40.50.620">
    <property type="entry name" value="HUPs"/>
    <property type="match status" value="2"/>
</dbReference>
<evidence type="ECO:0000256" key="1">
    <source>
        <dbReference type="ARBA" id="ARBA00008791"/>
    </source>
</evidence>
<dbReference type="PRINTS" id="PR01438">
    <property type="entry name" value="UNVRSLSTRESS"/>
</dbReference>
<name>A0A221NS62_9ACTN</name>
<evidence type="ECO:0000313" key="4">
    <source>
        <dbReference type="Proteomes" id="UP000031501"/>
    </source>
</evidence>
<proteinExistence type="inferred from homology"/>
<dbReference type="Pfam" id="PF00582">
    <property type="entry name" value="Usp"/>
    <property type="match status" value="2"/>
</dbReference>
<dbReference type="AlphaFoldDB" id="A0A221NS62"/>
<feature type="domain" description="UspA" evidence="2">
    <location>
        <begin position="146"/>
        <end position="278"/>
    </location>
</feature>
<dbReference type="Proteomes" id="UP000031501">
    <property type="component" value="Chromosome"/>
</dbReference>
<dbReference type="InterPro" id="IPR006016">
    <property type="entry name" value="UspA"/>
</dbReference>
<accession>A0A221NS62</accession>
<protein>
    <submittedName>
        <fullName evidence="3">Universal stress protein</fullName>
    </submittedName>
</protein>